<keyword evidence="3" id="KW-1185">Reference proteome</keyword>
<evidence type="ECO:0000313" key="3">
    <source>
        <dbReference type="Proteomes" id="UP000245962"/>
    </source>
</evidence>
<accession>A0A2U0HZ35</accession>
<dbReference type="OrthoDB" id="1422031at2"/>
<dbReference type="EMBL" id="QEHR01000006">
    <property type="protein sequence ID" value="PVW14125.1"/>
    <property type="molecule type" value="Genomic_DNA"/>
</dbReference>
<dbReference type="PROSITE" id="PS51257">
    <property type="entry name" value="PROKAR_LIPOPROTEIN"/>
    <property type="match status" value="1"/>
</dbReference>
<organism evidence="2 3">
    <name type="scientific">Marixanthomonas spongiae</name>
    <dbReference type="NCBI Taxonomy" id="2174845"/>
    <lineage>
        <taxon>Bacteria</taxon>
        <taxon>Pseudomonadati</taxon>
        <taxon>Bacteroidota</taxon>
        <taxon>Flavobacteriia</taxon>
        <taxon>Flavobacteriales</taxon>
        <taxon>Flavobacteriaceae</taxon>
        <taxon>Marixanthomonas</taxon>
    </lineage>
</organism>
<feature type="domain" description="Copper-binding protein MbnP-like" evidence="1">
    <location>
        <begin position="30"/>
        <end position="228"/>
    </location>
</feature>
<name>A0A2U0HZ35_9FLAO</name>
<dbReference type="AlphaFoldDB" id="A0A2U0HZ35"/>
<proteinExistence type="predicted"/>
<reference evidence="2 3" key="1">
    <citation type="submission" date="2018-04" db="EMBL/GenBank/DDBJ databases">
        <title>Marixanthomonas spongiae HN-E44 sp. nov., isolated from a marine sponge.</title>
        <authorList>
            <person name="Luo L."/>
            <person name="Zhuang L."/>
        </authorList>
    </citation>
    <scope>NUCLEOTIDE SEQUENCE [LARGE SCALE GENOMIC DNA]</scope>
    <source>
        <strain evidence="2 3">HN-E44</strain>
    </source>
</reference>
<dbReference type="Pfam" id="PF20243">
    <property type="entry name" value="MbnP"/>
    <property type="match status" value="1"/>
</dbReference>
<gene>
    <name evidence="2" type="ORF">DDV96_09930</name>
</gene>
<evidence type="ECO:0000259" key="1">
    <source>
        <dbReference type="Pfam" id="PF20243"/>
    </source>
</evidence>
<sequence>MKKHILLVVAALVLVACKDVDEAAVLNPNRNVTFNFTQNWEGDEITNADYQTTEYTNAHGETMTISKLRYLISDIAFTDENGDSTIIKGYNLVNAREATNTQYKPAKKIQEGTYTLSFTFGFEKEDNIDGAYPDLTSADWNVPEDLGGGYHFMQLEGTFIDNTGTVAPYLYHTIRAANKTDDALELQDTSFEVDLGTVTVKEGVVYEIKMDVAEWFKNPNEWDLNELNSNLMGNFGAQLKMSENGRTVFSLGETTIVEE</sequence>
<dbReference type="RefSeq" id="WP_116694614.1">
    <property type="nucleotide sequence ID" value="NZ_QEHR01000006.1"/>
</dbReference>
<dbReference type="InterPro" id="IPR046863">
    <property type="entry name" value="MbnP-like_dom"/>
</dbReference>
<dbReference type="Proteomes" id="UP000245962">
    <property type="component" value="Unassembled WGS sequence"/>
</dbReference>
<comment type="caution">
    <text evidence="2">The sequence shown here is derived from an EMBL/GenBank/DDBJ whole genome shotgun (WGS) entry which is preliminary data.</text>
</comment>
<evidence type="ECO:0000313" key="2">
    <source>
        <dbReference type="EMBL" id="PVW14125.1"/>
    </source>
</evidence>
<protein>
    <recommendedName>
        <fullName evidence="1">Copper-binding protein MbnP-like domain-containing protein</fullName>
    </recommendedName>
</protein>